<keyword evidence="7" id="KW-1185">Reference proteome</keyword>
<evidence type="ECO:0000313" key="6">
    <source>
        <dbReference type="EMBL" id="GAA2583637.1"/>
    </source>
</evidence>
<dbReference type="GO" id="GO:0005524">
    <property type="term" value="F:ATP binding"/>
    <property type="evidence" value="ECO:0007669"/>
    <property type="project" value="UniProtKB-KW"/>
</dbReference>
<evidence type="ECO:0000256" key="3">
    <source>
        <dbReference type="ARBA" id="ARBA00022741"/>
    </source>
</evidence>
<evidence type="ECO:0000259" key="5">
    <source>
        <dbReference type="PROSITE" id="PS50893"/>
    </source>
</evidence>
<dbReference type="InterPro" id="IPR017871">
    <property type="entry name" value="ABC_transporter-like_CS"/>
</dbReference>
<dbReference type="PROSITE" id="PS00211">
    <property type="entry name" value="ABC_TRANSPORTER_1"/>
    <property type="match status" value="1"/>
</dbReference>
<comment type="similarity">
    <text evidence="1">Belongs to the ABC transporter superfamily.</text>
</comment>
<proteinExistence type="inferred from homology"/>
<dbReference type="InterPro" id="IPR027417">
    <property type="entry name" value="P-loop_NTPase"/>
</dbReference>
<dbReference type="Gene3D" id="3.40.50.300">
    <property type="entry name" value="P-loop containing nucleotide triphosphate hydrolases"/>
    <property type="match status" value="1"/>
</dbReference>
<dbReference type="PANTHER" id="PTHR43335">
    <property type="entry name" value="ABC TRANSPORTER, ATP-BINDING PROTEIN"/>
    <property type="match status" value="1"/>
</dbReference>
<dbReference type="PROSITE" id="PS50893">
    <property type="entry name" value="ABC_TRANSPORTER_2"/>
    <property type="match status" value="1"/>
</dbReference>
<gene>
    <name evidence="6" type="ORF">GCM10010411_15450</name>
</gene>
<dbReference type="CDD" id="cd03230">
    <property type="entry name" value="ABC_DR_subfamily_A"/>
    <property type="match status" value="1"/>
</dbReference>
<name>A0ABP6BUU8_9ACTN</name>
<protein>
    <submittedName>
        <fullName evidence="6">ABC transporter ATP-binding protein</fullName>
    </submittedName>
</protein>
<reference evidence="7" key="1">
    <citation type="journal article" date="2019" name="Int. J. Syst. Evol. Microbiol.">
        <title>The Global Catalogue of Microorganisms (GCM) 10K type strain sequencing project: providing services to taxonomists for standard genome sequencing and annotation.</title>
        <authorList>
            <consortium name="The Broad Institute Genomics Platform"/>
            <consortium name="The Broad Institute Genome Sequencing Center for Infectious Disease"/>
            <person name="Wu L."/>
            <person name="Ma J."/>
        </authorList>
    </citation>
    <scope>NUCLEOTIDE SEQUENCE [LARGE SCALE GENOMIC DNA]</scope>
    <source>
        <strain evidence="7">JCM 6833</strain>
    </source>
</reference>
<evidence type="ECO:0000256" key="1">
    <source>
        <dbReference type="ARBA" id="ARBA00005417"/>
    </source>
</evidence>
<evidence type="ECO:0000313" key="7">
    <source>
        <dbReference type="Proteomes" id="UP001501509"/>
    </source>
</evidence>
<keyword evidence="2" id="KW-0813">Transport</keyword>
<dbReference type="InterPro" id="IPR003439">
    <property type="entry name" value="ABC_transporter-like_ATP-bd"/>
</dbReference>
<keyword evidence="3" id="KW-0547">Nucleotide-binding</keyword>
<keyword evidence="4 6" id="KW-0067">ATP-binding</keyword>
<comment type="caution">
    <text evidence="6">The sequence shown here is derived from an EMBL/GenBank/DDBJ whole genome shotgun (WGS) entry which is preliminary data.</text>
</comment>
<dbReference type="SUPFAM" id="SSF52540">
    <property type="entry name" value="P-loop containing nucleoside triphosphate hydrolases"/>
    <property type="match status" value="1"/>
</dbReference>
<sequence length="327" mass="35546">MDDPPVVAALKGVTAGYGGHIALRDVSLEIFRGEVLGLLGHNGAGKTTMIRVLNGVLAPMAGRARVFGSDPVADGSKVRGRTAVVLQDAGVDDRQTARAHLRFFARLYGLASGDRRIDDLLQLFDLDDRADDRVGGYSHGMRRRLALCRALLHDPALLYLDEPTSGLDPVSTRQLRELIGGLRRDGHTIVLASHDLSEVEQLCDRVAILREGGLVALDTPRALADQYSRELEVRLEVDPEADAAAARTLEGVPEVTGIRIIEPGVLGCRVSERAAMTAVLRRLLDHEVPVFGLRVERVDLETVYLRTHGLRGEADAESRPRDGARQA</sequence>
<evidence type="ECO:0000256" key="4">
    <source>
        <dbReference type="ARBA" id="ARBA00022840"/>
    </source>
</evidence>
<dbReference type="SMART" id="SM00382">
    <property type="entry name" value="AAA"/>
    <property type="match status" value="1"/>
</dbReference>
<dbReference type="Pfam" id="PF00005">
    <property type="entry name" value="ABC_tran"/>
    <property type="match status" value="1"/>
</dbReference>
<dbReference type="PANTHER" id="PTHR43335:SF4">
    <property type="entry name" value="ABC TRANSPORTER, ATP-BINDING PROTEIN"/>
    <property type="match status" value="1"/>
</dbReference>
<accession>A0ABP6BUU8</accession>
<dbReference type="RefSeq" id="WP_344539115.1">
    <property type="nucleotide sequence ID" value="NZ_BAAATD010000002.1"/>
</dbReference>
<dbReference type="InterPro" id="IPR003593">
    <property type="entry name" value="AAA+_ATPase"/>
</dbReference>
<evidence type="ECO:0000256" key="2">
    <source>
        <dbReference type="ARBA" id="ARBA00022448"/>
    </source>
</evidence>
<dbReference type="Proteomes" id="UP001501509">
    <property type="component" value="Unassembled WGS sequence"/>
</dbReference>
<organism evidence="6 7">
    <name type="scientific">Actinomadura fulvescens</name>
    <dbReference type="NCBI Taxonomy" id="46160"/>
    <lineage>
        <taxon>Bacteria</taxon>
        <taxon>Bacillati</taxon>
        <taxon>Actinomycetota</taxon>
        <taxon>Actinomycetes</taxon>
        <taxon>Streptosporangiales</taxon>
        <taxon>Thermomonosporaceae</taxon>
        <taxon>Actinomadura</taxon>
    </lineage>
</organism>
<dbReference type="EMBL" id="BAAATD010000002">
    <property type="protein sequence ID" value="GAA2583637.1"/>
    <property type="molecule type" value="Genomic_DNA"/>
</dbReference>
<feature type="domain" description="ABC transporter" evidence="5">
    <location>
        <begin position="8"/>
        <end position="236"/>
    </location>
</feature>